<evidence type="ECO:0000313" key="11">
    <source>
        <dbReference type="Proteomes" id="UP000680045"/>
    </source>
</evidence>
<evidence type="ECO:0000256" key="3">
    <source>
        <dbReference type="ARBA" id="ARBA00022692"/>
    </source>
</evidence>
<protein>
    <submittedName>
        <fullName evidence="10">Two pore domain potassium channel family protein</fullName>
    </submittedName>
</protein>
<evidence type="ECO:0000256" key="2">
    <source>
        <dbReference type="ARBA" id="ARBA00022448"/>
    </source>
</evidence>
<feature type="domain" description="Potassium channel" evidence="9">
    <location>
        <begin position="9"/>
        <end position="82"/>
    </location>
</feature>
<dbReference type="PANTHER" id="PTHR11537">
    <property type="entry name" value="VOLTAGE-GATED POTASSIUM CHANNEL"/>
    <property type="match status" value="1"/>
</dbReference>
<evidence type="ECO:0000256" key="6">
    <source>
        <dbReference type="ARBA" id="ARBA00023136"/>
    </source>
</evidence>
<dbReference type="Proteomes" id="UP000680045">
    <property type="component" value="Unassembled WGS sequence"/>
</dbReference>
<comment type="caution">
    <text evidence="10">The sequence shown here is derived from an EMBL/GenBank/DDBJ whole genome shotgun (WGS) entry which is preliminary data.</text>
</comment>
<evidence type="ECO:0000256" key="5">
    <source>
        <dbReference type="ARBA" id="ARBA00023065"/>
    </source>
</evidence>
<dbReference type="InterPro" id="IPR028325">
    <property type="entry name" value="VG_K_chnl"/>
</dbReference>
<feature type="transmembrane region" description="Helical" evidence="8">
    <location>
        <begin position="36"/>
        <end position="54"/>
    </location>
</feature>
<dbReference type="GO" id="GO:0008076">
    <property type="term" value="C:voltage-gated potassium channel complex"/>
    <property type="evidence" value="ECO:0007669"/>
    <property type="project" value="InterPro"/>
</dbReference>
<organism evidence="10 11">
    <name type="scientific">Peribacillus frigoritolerans</name>
    <dbReference type="NCBI Taxonomy" id="450367"/>
    <lineage>
        <taxon>Bacteria</taxon>
        <taxon>Bacillati</taxon>
        <taxon>Bacillota</taxon>
        <taxon>Bacilli</taxon>
        <taxon>Bacillales</taxon>
        <taxon>Bacillaceae</taxon>
        <taxon>Peribacillus</taxon>
    </lineage>
</organism>
<evidence type="ECO:0000313" key="10">
    <source>
        <dbReference type="EMBL" id="MBR8644543.1"/>
    </source>
</evidence>
<evidence type="ECO:0000256" key="1">
    <source>
        <dbReference type="ARBA" id="ARBA00004141"/>
    </source>
</evidence>
<dbReference type="EMBL" id="JAGTPW010000011">
    <property type="protein sequence ID" value="MBR8644543.1"/>
    <property type="molecule type" value="Genomic_DNA"/>
</dbReference>
<dbReference type="AlphaFoldDB" id="A0A941FGW8"/>
<proteinExistence type="predicted"/>
<comment type="subcellular location">
    <subcellularLocation>
        <location evidence="1">Membrane</location>
        <topology evidence="1">Multi-pass membrane protein</topology>
    </subcellularLocation>
</comment>
<dbReference type="GO" id="GO:0005249">
    <property type="term" value="F:voltage-gated potassium channel activity"/>
    <property type="evidence" value="ECO:0007669"/>
    <property type="project" value="InterPro"/>
</dbReference>
<dbReference type="Gene3D" id="1.10.287.70">
    <property type="match status" value="1"/>
</dbReference>
<evidence type="ECO:0000256" key="7">
    <source>
        <dbReference type="ARBA" id="ARBA00023303"/>
    </source>
</evidence>
<keyword evidence="6 8" id="KW-0472">Membrane</keyword>
<evidence type="ECO:0000256" key="8">
    <source>
        <dbReference type="SAM" id="Phobius"/>
    </source>
</evidence>
<keyword evidence="2" id="KW-0813">Transport</keyword>
<keyword evidence="4 8" id="KW-1133">Transmembrane helix</keyword>
<reference evidence="10" key="1">
    <citation type="submission" date="2021-04" db="EMBL/GenBank/DDBJ databases">
        <title>Whole genome sequencing of Enterococci isolates from hospitalized patients.</title>
        <authorList>
            <person name="Ogoti B.M."/>
            <person name="Onyambu F.G."/>
        </authorList>
    </citation>
    <scope>NUCLEOTIDE SEQUENCE</scope>
    <source>
        <strain evidence="10">242</strain>
    </source>
</reference>
<evidence type="ECO:0000259" key="9">
    <source>
        <dbReference type="Pfam" id="PF07885"/>
    </source>
</evidence>
<accession>A0A941FGW8</accession>
<keyword evidence="7 10" id="KW-0407">Ion channel</keyword>
<gene>
    <name evidence="10" type="ORF">KEH51_08300</name>
</gene>
<dbReference type="GO" id="GO:0001508">
    <property type="term" value="P:action potential"/>
    <property type="evidence" value="ECO:0007669"/>
    <property type="project" value="TreeGrafter"/>
</dbReference>
<name>A0A941FGW8_9BACI</name>
<dbReference type="SUPFAM" id="SSF81324">
    <property type="entry name" value="Voltage-gated potassium channels"/>
    <property type="match status" value="1"/>
</dbReference>
<dbReference type="InterPro" id="IPR013099">
    <property type="entry name" value="K_chnl_dom"/>
</dbReference>
<dbReference type="Pfam" id="PF07885">
    <property type="entry name" value="Ion_trans_2"/>
    <property type="match status" value="1"/>
</dbReference>
<evidence type="ECO:0000256" key="4">
    <source>
        <dbReference type="ARBA" id="ARBA00022989"/>
    </source>
</evidence>
<feature type="transmembrane region" description="Helical" evidence="8">
    <location>
        <begin position="60"/>
        <end position="81"/>
    </location>
</feature>
<keyword evidence="3 8" id="KW-0812">Transmembrane</keyword>
<sequence>MKRENLYTICHFIHISCSIYCFSIEPQTFESYLTSVYWVLTTLATVGFGDYAPVTDLGKAFTIGLYITGIGLVSLFIGKIIKSVYLIEKRKVGGKNEIYR</sequence>
<keyword evidence="5" id="KW-0406">Ion transport</keyword>
<dbReference type="PANTHER" id="PTHR11537:SF254">
    <property type="entry name" value="POTASSIUM VOLTAGE-GATED CHANNEL PROTEIN SHAB"/>
    <property type="match status" value="1"/>
</dbReference>